<feature type="domain" description="AB hydrolase-1" evidence="1">
    <location>
        <begin position="7"/>
        <end position="221"/>
    </location>
</feature>
<dbReference type="InterPro" id="IPR000073">
    <property type="entry name" value="AB_hydrolase_1"/>
</dbReference>
<keyword evidence="2" id="KW-0378">Hydrolase</keyword>
<dbReference type="RefSeq" id="WP_115857727.1">
    <property type="nucleotide sequence ID" value="NZ_QTSU01000001.1"/>
</dbReference>
<keyword evidence="3" id="KW-1185">Reference proteome</keyword>
<dbReference type="InterPro" id="IPR052897">
    <property type="entry name" value="Sec-Metab_Biosynth_Hydrolase"/>
</dbReference>
<gene>
    <name evidence="2" type="ORF">DX914_03830</name>
</gene>
<dbReference type="GO" id="GO:0016787">
    <property type="term" value="F:hydrolase activity"/>
    <property type="evidence" value="ECO:0007669"/>
    <property type="project" value="UniProtKB-KW"/>
</dbReference>
<dbReference type="EMBL" id="QTSU01000001">
    <property type="protein sequence ID" value="RDZ28285.1"/>
    <property type="molecule type" value="Genomic_DNA"/>
</dbReference>
<evidence type="ECO:0000313" key="3">
    <source>
        <dbReference type="Proteomes" id="UP000264492"/>
    </source>
</evidence>
<evidence type="ECO:0000259" key="1">
    <source>
        <dbReference type="Pfam" id="PF12697"/>
    </source>
</evidence>
<dbReference type="Gene3D" id="3.40.50.1820">
    <property type="entry name" value="alpha/beta hydrolase"/>
    <property type="match status" value="1"/>
</dbReference>
<organism evidence="2 3">
    <name type="scientific">Lysobacter silvisoli</name>
    <dbReference type="NCBI Taxonomy" id="2293254"/>
    <lineage>
        <taxon>Bacteria</taxon>
        <taxon>Pseudomonadati</taxon>
        <taxon>Pseudomonadota</taxon>
        <taxon>Gammaproteobacteria</taxon>
        <taxon>Lysobacterales</taxon>
        <taxon>Lysobacteraceae</taxon>
        <taxon>Lysobacter</taxon>
    </lineage>
</organism>
<dbReference type="SUPFAM" id="SSF53474">
    <property type="entry name" value="alpha/beta-Hydrolases"/>
    <property type="match status" value="1"/>
</dbReference>
<dbReference type="Pfam" id="PF12697">
    <property type="entry name" value="Abhydrolase_6"/>
    <property type="match status" value="1"/>
</dbReference>
<dbReference type="OrthoDB" id="9773549at2"/>
<accession>A0A371K2Y4</accession>
<evidence type="ECO:0000313" key="2">
    <source>
        <dbReference type="EMBL" id="RDZ28285.1"/>
    </source>
</evidence>
<dbReference type="PANTHER" id="PTHR37017:SF13">
    <property type="entry name" value="AB HYDROLASE-1 DOMAIN-CONTAINING PROTEIN"/>
    <property type="match status" value="1"/>
</dbReference>
<comment type="caution">
    <text evidence="2">The sequence shown here is derived from an EMBL/GenBank/DDBJ whole genome shotgun (WGS) entry which is preliminary data.</text>
</comment>
<dbReference type="Proteomes" id="UP000264492">
    <property type="component" value="Unassembled WGS sequence"/>
</dbReference>
<proteinExistence type="predicted"/>
<dbReference type="InterPro" id="IPR029058">
    <property type="entry name" value="AB_hydrolase_fold"/>
</dbReference>
<dbReference type="AlphaFoldDB" id="A0A371K2Y4"/>
<sequence length="237" mass="25244">MAYPVTVLLHGAGLGAWVWQPVIERMATPALALDVPGRHATATPEGCARALAAELDRRGIDEVVLVAHSLAGVLVPELAVRLGSRLRHCAYLAAAIAPPGGAFVDALGAIDRTLLRLLFRFNQDGLKPGEPMIRKELCNDLDEVAAAQVVSRYAAEFPGLYLTPVQAQPARVPSTYLRLLRDRSLARSRQDAMIARLQRPGVQDLDAGHLAMLSVPAQLAQTLTAIALSAGTERAAA</sequence>
<name>A0A371K2Y4_9GAMM</name>
<protein>
    <submittedName>
        <fullName evidence="2">Alpha/beta fold hydrolase</fullName>
    </submittedName>
</protein>
<dbReference type="PANTHER" id="PTHR37017">
    <property type="entry name" value="AB HYDROLASE-1 DOMAIN-CONTAINING PROTEIN-RELATED"/>
    <property type="match status" value="1"/>
</dbReference>
<reference evidence="2 3" key="1">
    <citation type="submission" date="2018-08" db="EMBL/GenBank/DDBJ databases">
        <title>Lysobacter sp. zong2l5, whole genome shotgun sequence.</title>
        <authorList>
            <person name="Zhang X."/>
            <person name="Feng G."/>
            <person name="Zhu H."/>
        </authorList>
    </citation>
    <scope>NUCLEOTIDE SEQUENCE [LARGE SCALE GENOMIC DNA]</scope>
    <source>
        <strain evidence="3">zong2l5</strain>
    </source>
</reference>